<sequence>MTTLKEAYDFIAPTVQAKIDMLKVELEVAEQKAVICIHYDKELIDKAMHKIIKEYKNYSIQYTVATNCLEITISR</sequence>
<evidence type="ECO:0000313" key="1">
    <source>
        <dbReference type="EMBL" id="OBW98324.1"/>
    </source>
</evidence>
<keyword evidence="2" id="KW-1185">Reference proteome</keyword>
<dbReference type="EMBL" id="JTJQ01000044">
    <property type="protein sequence ID" value="OBW98324.1"/>
    <property type="molecule type" value="Genomic_DNA"/>
</dbReference>
<evidence type="ECO:0000313" key="2">
    <source>
        <dbReference type="Proteomes" id="UP000092594"/>
    </source>
</evidence>
<reference evidence="1 2" key="1">
    <citation type="submission" date="2014-11" db="EMBL/GenBank/DDBJ databases">
        <title>Pan-genome of Gallibacterium spp.</title>
        <authorList>
            <person name="Kudirkiene E."/>
            <person name="Bojesen A.M."/>
        </authorList>
    </citation>
    <scope>NUCLEOTIDE SEQUENCE [LARGE SCALE GENOMIC DNA]</scope>
    <source>
        <strain evidence="1 2">Gerl. 2740/89</strain>
    </source>
</reference>
<dbReference type="AlphaFoldDB" id="A0AB36DU14"/>
<gene>
    <name evidence="1" type="ORF">QV05_10805</name>
</gene>
<name>A0AB36DU14_9PAST</name>
<comment type="caution">
    <text evidence="1">The sequence shown here is derived from an EMBL/GenBank/DDBJ whole genome shotgun (WGS) entry which is preliminary data.</text>
</comment>
<accession>A0AB36DU14</accession>
<dbReference type="RefSeq" id="WP_039087600.1">
    <property type="nucleotide sequence ID" value="NZ_JTJP01000067.1"/>
</dbReference>
<evidence type="ECO:0008006" key="3">
    <source>
        <dbReference type="Google" id="ProtNLM"/>
    </source>
</evidence>
<organism evidence="1 2">
    <name type="scientific">Gallibacterium genomosp. 1</name>
    <dbReference type="NCBI Taxonomy" id="155515"/>
    <lineage>
        <taxon>Bacteria</taxon>
        <taxon>Pseudomonadati</taxon>
        <taxon>Pseudomonadota</taxon>
        <taxon>Gammaproteobacteria</taxon>
        <taxon>Pasteurellales</taxon>
        <taxon>Pasteurellaceae</taxon>
        <taxon>Gallibacterium</taxon>
    </lineage>
</organism>
<protein>
    <recommendedName>
        <fullName evidence="3">Transporter</fullName>
    </recommendedName>
</protein>
<proteinExistence type="predicted"/>
<dbReference type="Proteomes" id="UP000092594">
    <property type="component" value="Unassembled WGS sequence"/>
</dbReference>